<dbReference type="AlphaFoldDB" id="A0A1S2CUY1"/>
<feature type="region of interest" description="Disordered" evidence="1">
    <location>
        <begin position="53"/>
        <end position="72"/>
    </location>
</feature>
<protein>
    <submittedName>
        <fullName evidence="2">Uncharacterized protein</fullName>
    </submittedName>
</protein>
<name>A0A1S2CUY1_AERSO</name>
<evidence type="ECO:0000313" key="3">
    <source>
        <dbReference type="Proteomes" id="UP000179934"/>
    </source>
</evidence>
<evidence type="ECO:0000313" key="2">
    <source>
        <dbReference type="EMBL" id="OHY91533.1"/>
    </source>
</evidence>
<evidence type="ECO:0000256" key="1">
    <source>
        <dbReference type="SAM" id="MobiDB-lite"/>
    </source>
</evidence>
<comment type="caution">
    <text evidence="2">The sequence shown here is derived from an EMBL/GenBank/DDBJ whole genome shotgun (WGS) entry which is preliminary data.</text>
</comment>
<dbReference type="STRING" id="646.BJD16_16390"/>
<gene>
    <name evidence="2" type="ORF">BJD16_16390</name>
</gene>
<organism evidence="2 3">
    <name type="scientific">Aeromonas sobria</name>
    <dbReference type="NCBI Taxonomy" id="646"/>
    <lineage>
        <taxon>Bacteria</taxon>
        <taxon>Pseudomonadati</taxon>
        <taxon>Pseudomonadota</taxon>
        <taxon>Gammaproteobacteria</taxon>
        <taxon>Aeromonadales</taxon>
        <taxon>Aeromonadaceae</taxon>
        <taxon>Aeromonas</taxon>
    </lineage>
</organism>
<sequence length="72" mass="7761">MIFLNSSFRILLLAALGQICHQLVAQRFGHLIGLLQLAVGVIGGQPERSALVAGASRRRNVPKQREPAADES</sequence>
<dbReference type="Proteomes" id="UP000179934">
    <property type="component" value="Unassembled WGS sequence"/>
</dbReference>
<proteinExistence type="predicted"/>
<accession>A0A1S2CUY1</accession>
<reference evidence="2 3" key="1">
    <citation type="submission" date="2016-09" db="EMBL/GenBank/DDBJ databases">
        <title>Draft Genome Sequence of Aeromonas sobria Strain 08005, Isolated from Sick Rana catesbeiana.</title>
        <authorList>
            <person name="Yang Q."/>
        </authorList>
    </citation>
    <scope>NUCLEOTIDE SEQUENCE [LARGE SCALE GENOMIC DNA]</scope>
    <source>
        <strain evidence="2 3">08005</strain>
    </source>
</reference>
<feature type="compositionally biased region" description="Basic and acidic residues" evidence="1">
    <location>
        <begin position="63"/>
        <end position="72"/>
    </location>
</feature>
<dbReference type="EMBL" id="MKFU01000021">
    <property type="protein sequence ID" value="OHY91533.1"/>
    <property type="molecule type" value="Genomic_DNA"/>
</dbReference>